<dbReference type="InterPro" id="IPR000182">
    <property type="entry name" value="GNAT_dom"/>
</dbReference>
<keyword evidence="3" id="KW-1185">Reference proteome</keyword>
<evidence type="ECO:0000259" key="1">
    <source>
        <dbReference type="PROSITE" id="PS51186"/>
    </source>
</evidence>
<dbReference type="PROSITE" id="PS51186">
    <property type="entry name" value="GNAT"/>
    <property type="match status" value="1"/>
</dbReference>
<keyword evidence="2" id="KW-0413">Isomerase</keyword>
<sequence>MHSTEHRLLIYSRGMTDHDIAAARREIADALLNALNRRHEVLDVIVDADDRPAAVDAVAGLLGTSHVAAEAVVGLSFAQITKDSRKGIAAELDDLNSQLSFTVSERPAASGESLELRPFAADTDRDIFVARTTDVGASGDGSGAPAADVDDEIRAALGRVDAEEAAWFVALEGEDKVGMVFGELAHGEVNVRIWIHPDFRKRGYGTAALRKCRSEMATYFPAVPMVVRAPGAVPGA</sequence>
<reference evidence="3" key="1">
    <citation type="submission" date="2015-07" db="EMBL/GenBank/DDBJ databases">
        <authorList>
            <person name="Urmite Genomes"/>
        </authorList>
    </citation>
    <scope>NUCLEOTIDE SEQUENCE [LARGE SCALE GENOMIC DNA]</scope>
    <source>
        <strain evidence="3">type strain: ATCC 49404</strain>
    </source>
</reference>
<accession>A0A0H5S812</accession>
<dbReference type="SUPFAM" id="SSF55729">
    <property type="entry name" value="Acyl-CoA N-acyltransferases (Nat)"/>
    <property type="match status" value="1"/>
</dbReference>
<dbReference type="Proteomes" id="UP000199147">
    <property type="component" value="Unassembled WGS sequence"/>
</dbReference>
<proteinExistence type="predicted"/>
<evidence type="ECO:0000313" key="3">
    <source>
        <dbReference type="Proteomes" id="UP000199147"/>
    </source>
</evidence>
<dbReference type="AlphaFoldDB" id="A0A0H5S812"/>
<dbReference type="GO" id="GO:0016747">
    <property type="term" value="F:acyltransferase activity, transferring groups other than amino-acyl groups"/>
    <property type="evidence" value="ECO:0007669"/>
    <property type="project" value="InterPro"/>
</dbReference>
<dbReference type="Gene3D" id="3.40.630.30">
    <property type="match status" value="1"/>
</dbReference>
<dbReference type="Pfam" id="PF13508">
    <property type="entry name" value="Acetyltransf_7"/>
    <property type="match status" value="1"/>
</dbReference>
<gene>
    <name evidence="2" type="ORF">BN2156_04284</name>
</gene>
<dbReference type="CDD" id="cd04301">
    <property type="entry name" value="NAT_SF"/>
    <property type="match status" value="1"/>
</dbReference>
<organism evidence="2 3">
    <name type="scientific">Mycolicibacterium neworleansense</name>
    <dbReference type="NCBI Taxonomy" id="146018"/>
    <lineage>
        <taxon>Bacteria</taxon>
        <taxon>Bacillati</taxon>
        <taxon>Actinomycetota</taxon>
        <taxon>Actinomycetes</taxon>
        <taxon>Mycobacteriales</taxon>
        <taxon>Mycobacteriaceae</taxon>
        <taxon>Mycolicibacterium</taxon>
    </lineage>
</organism>
<dbReference type="GO" id="GO:0005524">
    <property type="term" value="F:ATP binding"/>
    <property type="evidence" value="ECO:0007669"/>
    <property type="project" value="InterPro"/>
</dbReference>
<evidence type="ECO:0000313" key="2">
    <source>
        <dbReference type="EMBL" id="CRZ17399.1"/>
    </source>
</evidence>
<dbReference type="InterPro" id="IPR016181">
    <property type="entry name" value="Acyl_CoA_acyltransferase"/>
</dbReference>
<dbReference type="STRING" id="146018.BN2156_04284"/>
<dbReference type="Gene3D" id="1.10.268.10">
    <property type="entry name" value="Topoisomerase, domain 3"/>
    <property type="match status" value="1"/>
</dbReference>
<dbReference type="InterPro" id="IPR013757">
    <property type="entry name" value="Topo_IIA_A_a_sf"/>
</dbReference>
<feature type="domain" description="N-acetyltransferase" evidence="1">
    <location>
        <begin position="114"/>
        <end position="236"/>
    </location>
</feature>
<dbReference type="GO" id="GO:0003677">
    <property type="term" value="F:DNA binding"/>
    <property type="evidence" value="ECO:0007669"/>
    <property type="project" value="InterPro"/>
</dbReference>
<protein>
    <submittedName>
        <fullName evidence="2">Type IIA topoisomerase (DNA gyrase/topo II, topoisomerase IV), A subunit</fullName>
    </submittedName>
</protein>
<dbReference type="EMBL" id="CWKH01000002">
    <property type="protein sequence ID" value="CRZ17399.1"/>
    <property type="molecule type" value="Genomic_DNA"/>
</dbReference>
<name>A0A0H5S812_9MYCO</name>
<dbReference type="GO" id="GO:0003918">
    <property type="term" value="F:DNA topoisomerase type II (double strand cut, ATP-hydrolyzing) activity"/>
    <property type="evidence" value="ECO:0007669"/>
    <property type="project" value="InterPro"/>
</dbReference>